<protein>
    <recommendedName>
        <fullName evidence="8">Alpha-L-fucosidase</fullName>
    </recommendedName>
</protein>
<dbReference type="AlphaFoldDB" id="A0A7J7MD24"/>
<evidence type="ECO:0000256" key="2">
    <source>
        <dbReference type="ARBA" id="ARBA00022729"/>
    </source>
</evidence>
<keyword evidence="3" id="KW-0378">Hydrolase</keyword>
<keyword evidence="4" id="KW-0325">Glycoprotein</keyword>
<evidence type="ECO:0008006" key="8">
    <source>
        <dbReference type="Google" id="ProtNLM"/>
    </source>
</evidence>
<dbReference type="GO" id="GO:0016788">
    <property type="term" value="F:hydrolase activity, acting on ester bonds"/>
    <property type="evidence" value="ECO:0007669"/>
    <property type="project" value="InterPro"/>
</dbReference>
<dbReference type="InterPro" id="IPR035669">
    <property type="entry name" value="SGNH_plant_lipase-like"/>
</dbReference>
<proteinExistence type="inferred from homology"/>
<accession>A0A7J7MD24</accession>
<evidence type="ECO:0000256" key="5">
    <source>
        <dbReference type="SAM" id="SignalP"/>
    </source>
</evidence>
<dbReference type="PANTHER" id="PTHR22835:SF292">
    <property type="entry name" value="ESTERASE-LIKE ISOFORM X1"/>
    <property type="match status" value="1"/>
</dbReference>
<evidence type="ECO:0000256" key="4">
    <source>
        <dbReference type="ARBA" id="ARBA00023180"/>
    </source>
</evidence>
<evidence type="ECO:0000313" key="6">
    <source>
        <dbReference type="EMBL" id="KAF6152785.1"/>
    </source>
</evidence>
<dbReference type="InterPro" id="IPR036514">
    <property type="entry name" value="SGNH_hydro_sf"/>
</dbReference>
<dbReference type="EMBL" id="JACGCM010001609">
    <property type="protein sequence ID" value="KAF6152785.1"/>
    <property type="molecule type" value="Genomic_DNA"/>
</dbReference>
<sequence>MANYLRILQLIIAFWCVFYPVLALNNCDFPALFNFGDSNSDTGGFSAAFEAPLPPYGETYFGKPAGRFSDGRLTIDFIAETFGLPYLSAYLDSVGSNFTTGANLATGGSTIRPQPSLPLGRFSPFYLNIQYSQFLQLKSRSLLFSKKGGFFKTLLPKEDYFDRALYTFDIGQNDLTAAFLDKKSTSEIKASIPDMLSNFSANIKALYDQGGRSFWIHNTGPIGCLPYIFVNLPVTQLDNAGCAANFNGVAQYFNLKLKDAVVQLRKDLTLAAITYVDIYTVKYTLISNANKYGFKHPLVACCGSGGKYNYNGKAGCGATINVNGTKVVVGSCKTPSTRVNWDGIHYTEAANKWVFEQIVDGKFSDPPTPLKMACPVAVG</sequence>
<dbReference type="Gene3D" id="3.40.50.1110">
    <property type="entry name" value="SGNH hydrolase"/>
    <property type="match status" value="1"/>
</dbReference>
<comment type="similarity">
    <text evidence="1">Belongs to the 'GDSL' lipolytic enzyme family.</text>
</comment>
<comment type="caution">
    <text evidence="6">The sequence shown here is derived from an EMBL/GenBank/DDBJ whole genome shotgun (WGS) entry which is preliminary data.</text>
</comment>
<dbReference type="Proteomes" id="UP000541444">
    <property type="component" value="Unassembled WGS sequence"/>
</dbReference>
<dbReference type="CDD" id="cd01837">
    <property type="entry name" value="SGNH_plant_lipase_like"/>
    <property type="match status" value="1"/>
</dbReference>
<feature type="chain" id="PRO_5029804646" description="Alpha-L-fucosidase" evidence="5">
    <location>
        <begin position="24"/>
        <end position="379"/>
    </location>
</feature>
<gene>
    <name evidence="6" type="ORF">GIB67_004614</name>
</gene>
<dbReference type="PANTHER" id="PTHR22835">
    <property type="entry name" value="ZINC FINGER FYVE DOMAIN CONTAINING PROTEIN"/>
    <property type="match status" value="1"/>
</dbReference>
<keyword evidence="2 5" id="KW-0732">Signal</keyword>
<organism evidence="6 7">
    <name type="scientific">Kingdonia uniflora</name>
    <dbReference type="NCBI Taxonomy" id="39325"/>
    <lineage>
        <taxon>Eukaryota</taxon>
        <taxon>Viridiplantae</taxon>
        <taxon>Streptophyta</taxon>
        <taxon>Embryophyta</taxon>
        <taxon>Tracheophyta</taxon>
        <taxon>Spermatophyta</taxon>
        <taxon>Magnoliopsida</taxon>
        <taxon>Ranunculales</taxon>
        <taxon>Circaeasteraceae</taxon>
        <taxon>Kingdonia</taxon>
    </lineage>
</organism>
<keyword evidence="7" id="KW-1185">Reference proteome</keyword>
<evidence type="ECO:0000313" key="7">
    <source>
        <dbReference type="Proteomes" id="UP000541444"/>
    </source>
</evidence>
<dbReference type="InterPro" id="IPR001087">
    <property type="entry name" value="GDSL"/>
</dbReference>
<evidence type="ECO:0000256" key="1">
    <source>
        <dbReference type="ARBA" id="ARBA00008668"/>
    </source>
</evidence>
<evidence type="ECO:0000256" key="3">
    <source>
        <dbReference type="ARBA" id="ARBA00022801"/>
    </source>
</evidence>
<feature type="signal peptide" evidence="5">
    <location>
        <begin position="1"/>
        <end position="23"/>
    </location>
</feature>
<name>A0A7J7MD24_9MAGN</name>
<reference evidence="6 7" key="1">
    <citation type="journal article" date="2020" name="IScience">
        <title>Genome Sequencing of the Endangered Kingdonia uniflora (Circaeasteraceae, Ranunculales) Reveals Potential Mechanisms of Evolutionary Specialization.</title>
        <authorList>
            <person name="Sun Y."/>
            <person name="Deng T."/>
            <person name="Zhang A."/>
            <person name="Moore M.J."/>
            <person name="Landis J.B."/>
            <person name="Lin N."/>
            <person name="Zhang H."/>
            <person name="Zhang X."/>
            <person name="Huang J."/>
            <person name="Zhang X."/>
            <person name="Sun H."/>
            <person name="Wang H."/>
        </authorList>
    </citation>
    <scope>NUCLEOTIDE SEQUENCE [LARGE SCALE GENOMIC DNA]</scope>
    <source>
        <strain evidence="6">TB1705</strain>
        <tissue evidence="6">Leaf</tissue>
    </source>
</reference>
<dbReference type="OrthoDB" id="1600564at2759"/>
<dbReference type="Pfam" id="PF00657">
    <property type="entry name" value="Lipase_GDSL"/>
    <property type="match status" value="1"/>
</dbReference>